<evidence type="ECO:0000259" key="5">
    <source>
        <dbReference type="PROSITE" id="PS01180"/>
    </source>
</evidence>
<dbReference type="InterPro" id="IPR035914">
    <property type="entry name" value="Sperma_CUB_dom_sf"/>
</dbReference>
<evidence type="ECO:0000256" key="2">
    <source>
        <dbReference type="PROSITE-ProRule" id="PRU00124"/>
    </source>
</evidence>
<dbReference type="Proteomes" id="UP000596742">
    <property type="component" value="Unassembled WGS sequence"/>
</dbReference>
<keyword evidence="3" id="KW-1133">Transmembrane helix</keyword>
<keyword evidence="3" id="KW-0812">Transmembrane</keyword>
<evidence type="ECO:0000313" key="7">
    <source>
        <dbReference type="Proteomes" id="UP000596742"/>
    </source>
</evidence>
<sequence>MDFLFVCIICVVIINDALCSTYNYRTYYMEDFCKYQITIKDPVILSLTKSLFYDHGYRCSIRLKVPQDHVVSIQFTRFDIGHPHMVYCDDSLHVFDGEDEETDEITVSKGLCGVTIPRPIVSSGRDVTIKFKSRYMSIGTGFQAVVTPMQADEMIKCDKSLFQCGDGYCINKTFVCDGYYNCMNERDESANFAHCPGVKAVWTDFSLFMKISFGVLLAVSVLSIAGLAVFFTNRKEQKRFKLKLDHKN</sequence>
<reference evidence="6" key="1">
    <citation type="submission" date="2018-11" db="EMBL/GenBank/DDBJ databases">
        <authorList>
            <person name="Alioto T."/>
            <person name="Alioto T."/>
        </authorList>
    </citation>
    <scope>NUCLEOTIDE SEQUENCE</scope>
</reference>
<dbReference type="PROSITE" id="PS50068">
    <property type="entry name" value="LDLRA_2"/>
    <property type="match status" value="1"/>
</dbReference>
<dbReference type="SMART" id="SM00192">
    <property type="entry name" value="LDLa"/>
    <property type="match status" value="1"/>
</dbReference>
<dbReference type="InterPro" id="IPR000859">
    <property type="entry name" value="CUB_dom"/>
</dbReference>
<comment type="caution">
    <text evidence="6">The sequence shown here is derived from an EMBL/GenBank/DDBJ whole genome shotgun (WGS) entry which is preliminary data.</text>
</comment>
<dbReference type="CDD" id="cd00112">
    <property type="entry name" value="LDLa"/>
    <property type="match status" value="1"/>
</dbReference>
<dbReference type="PROSITE" id="PS01180">
    <property type="entry name" value="CUB"/>
    <property type="match status" value="1"/>
</dbReference>
<dbReference type="PANTHER" id="PTHR24652:SF69">
    <property type="entry name" value="CUB DOMAIN-CONTAINING PROTEIN"/>
    <property type="match status" value="1"/>
</dbReference>
<dbReference type="SUPFAM" id="SSF49854">
    <property type="entry name" value="Spermadhesin, CUB domain"/>
    <property type="match status" value="1"/>
</dbReference>
<dbReference type="Pfam" id="PF00057">
    <property type="entry name" value="Ldl_recept_a"/>
    <property type="match status" value="1"/>
</dbReference>
<dbReference type="SMART" id="SM00042">
    <property type="entry name" value="CUB"/>
    <property type="match status" value="1"/>
</dbReference>
<feature type="chain" id="PRO_5032688367" description="CUB domain-containing protein" evidence="4">
    <location>
        <begin position="20"/>
        <end position="248"/>
    </location>
</feature>
<evidence type="ECO:0000256" key="4">
    <source>
        <dbReference type="SAM" id="SignalP"/>
    </source>
</evidence>
<dbReference type="Pfam" id="PF00431">
    <property type="entry name" value="CUB"/>
    <property type="match status" value="1"/>
</dbReference>
<dbReference type="CDD" id="cd00041">
    <property type="entry name" value="CUB"/>
    <property type="match status" value="1"/>
</dbReference>
<comment type="caution">
    <text evidence="2">Lacks conserved residue(s) required for the propagation of feature annotation.</text>
</comment>
<feature type="disulfide bond" evidence="2">
    <location>
        <begin position="164"/>
        <end position="182"/>
    </location>
</feature>
<evidence type="ECO:0000256" key="1">
    <source>
        <dbReference type="ARBA" id="ARBA00023157"/>
    </source>
</evidence>
<feature type="disulfide bond" evidence="2">
    <location>
        <begin position="157"/>
        <end position="169"/>
    </location>
</feature>
<feature type="transmembrane region" description="Helical" evidence="3">
    <location>
        <begin position="211"/>
        <end position="231"/>
    </location>
</feature>
<keyword evidence="4" id="KW-0732">Signal</keyword>
<keyword evidence="1 2" id="KW-1015">Disulfide bond</keyword>
<dbReference type="OrthoDB" id="6073123at2759"/>
<dbReference type="SUPFAM" id="SSF57424">
    <property type="entry name" value="LDL receptor-like module"/>
    <property type="match status" value="1"/>
</dbReference>
<gene>
    <name evidence="6" type="ORF">MGAL_10B082890</name>
</gene>
<evidence type="ECO:0000256" key="3">
    <source>
        <dbReference type="SAM" id="Phobius"/>
    </source>
</evidence>
<dbReference type="InterPro" id="IPR002172">
    <property type="entry name" value="LDrepeatLR_classA_rpt"/>
</dbReference>
<organism evidence="6 7">
    <name type="scientific">Mytilus galloprovincialis</name>
    <name type="common">Mediterranean mussel</name>
    <dbReference type="NCBI Taxonomy" id="29158"/>
    <lineage>
        <taxon>Eukaryota</taxon>
        <taxon>Metazoa</taxon>
        <taxon>Spiralia</taxon>
        <taxon>Lophotrochozoa</taxon>
        <taxon>Mollusca</taxon>
        <taxon>Bivalvia</taxon>
        <taxon>Autobranchia</taxon>
        <taxon>Pteriomorphia</taxon>
        <taxon>Mytilida</taxon>
        <taxon>Mytiloidea</taxon>
        <taxon>Mytilidae</taxon>
        <taxon>Mytilinae</taxon>
        <taxon>Mytilus</taxon>
    </lineage>
</organism>
<dbReference type="EMBL" id="UYJE01004633">
    <property type="protein sequence ID" value="VDI29829.1"/>
    <property type="molecule type" value="Genomic_DNA"/>
</dbReference>
<accession>A0A8B6E539</accession>
<dbReference type="InterPro" id="IPR036055">
    <property type="entry name" value="LDL_receptor-like_sf"/>
</dbReference>
<name>A0A8B6E539_MYTGA</name>
<dbReference type="Gene3D" id="2.60.120.290">
    <property type="entry name" value="Spermadhesin, CUB domain"/>
    <property type="match status" value="1"/>
</dbReference>
<keyword evidence="7" id="KW-1185">Reference proteome</keyword>
<dbReference type="AlphaFoldDB" id="A0A8B6E539"/>
<dbReference type="InterPro" id="IPR042333">
    <property type="entry name" value="LRAD2/Mig-13-like"/>
</dbReference>
<dbReference type="PANTHER" id="PTHR24652">
    <property type="entry name" value="LOW-DENSITY LIPOPROTEIN RECEPTOR CLASS A DOMAIN-CONTAINING PROTEIN 2"/>
    <property type="match status" value="1"/>
</dbReference>
<evidence type="ECO:0000313" key="6">
    <source>
        <dbReference type="EMBL" id="VDI29829.1"/>
    </source>
</evidence>
<proteinExistence type="predicted"/>
<keyword evidence="3" id="KW-0472">Membrane</keyword>
<dbReference type="Gene3D" id="2.40.128.620">
    <property type="match status" value="1"/>
</dbReference>
<feature type="signal peptide" evidence="4">
    <location>
        <begin position="1"/>
        <end position="19"/>
    </location>
</feature>
<protein>
    <recommendedName>
        <fullName evidence="5">CUB domain-containing protein</fullName>
    </recommendedName>
</protein>
<feature type="domain" description="CUB" evidence="5">
    <location>
        <begin position="33"/>
        <end position="149"/>
    </location>
</feature>